<dbReference type="AlphaFoldDB" id="A0A5B8RDM8"/>
<name>A0A5B8RDM8_9ZZZZ</name>
<dbReference type="Gene3D" id="3.40.640.10">
    <property type="entry name" value="Type I PLP-dependent aspartate aminotransferase-like (Major domain)"/>
    <property type="match status" value="1"/>
</dbReference>
<dbReference type="SUPFAM" id="SSF53383">
    <property type="entry name" value="PLP-dependent transferases"/>
    <property type="match status" value="1"/>
</dbReference>
<dbReference type="Gene3D" id="3.90.1150.10">
    <property type="entry name" value="Aspartate Aminotransferase, domain 1"/>
    <property type="match status" value="1"/>
</dbReference>
<dbReference type="EC" id="2.6.1.87" evidence="1"/>
<protein>
    <submittedName>
        <fullName evidence="1">UDP-4-amino-4-deoxy-L-arabinose--oxoglutarate aminotransferase</fullName>
        <ecNumber evidence="1">2.6.1.87</ecNumber>
    </submittedName>
</protein>
<dbReference type="Pfam" id="PF01041">
    <property type="entry name" value="DegT_DnrJ_EryC1"/>
    <property type="match status" value="1"/>
</dbReference>
<dbReference type="GO" id="GO:0099620">
    <property type="term" value="F:UDP-4-amino-4-deoxy-L-arabinose aminotransferase"/>
    <property type="evidence" value="ECO:0007669"/>
    <property type="project" value="UniProtKB-EC"/>
</dbReference>
<dbReference type="InterPro" id="IPR015421">
    <property type="entry name" value="PyrdxlP-dep_Trfase_major"/>
</dbReference>
<dbReference type="GO" id="GO:0000271">
    <property type="term" value="P:polysaccharide biosynthetic process"/>
    <property type="evidence" value="ECO:0007669"/>
    <property type="project" value="TreeGrafter"/>
</dbReference>
<dbReference type="EMBL" id="MN079130">
    <property type="protein sequence ID" value="QEA06213.1"/>
    <property type="molecule type" value="Genomic_DNA"/>
</dbReference>
<dbReference type="InterPro" id="IPR015422">
    <property type="entry name" value="PyrdxlP-dep_Trfase_small"/>
</dbReference>
<accession>A0A5B8RDM8</accession>
<gene>
    <name evidence="1" type="primary">arnB_1</name>
    <name evidence="1" type="ORF">KBTEX_02543</name>
</gene>
<sequence>MRPWPSHDADEIEAVQRVLASGRVNYWNGEEGRAFEREFAAFHGIPYAVAVANGSVALELALRSLGIGEGDEVIVTPRTFLASASSIVMCGARPVFADVDPVSQNITPETARAVLTERTRAVMTVHVAGWPCDMPGFIELAREKDLRLIEDCAQAHGATINGHPVGSFGDAAAFSFCTDKIMTTGGEGGMVLFRDEGAWRRGWSYKDHGKDWDAVYNREHPPGFRWLHESFGTNWRLTEMQSAVGRVQLRKLPEWSAQRRANAQVLTEAFSGQPALRLTVPPVYIGHAYYKYYAFIRPERLKAGWDRDRVTAAIRERGVPCMQGSCSEVYLEKAFDGIGLRPDERLPAAQELGETSLMFVVHPTLTEADMAHIADVARDVLGEATQ</sequence>
<keyword evidence="1" id="KW-0032">Aminotransferase</keyword>
<dbReference type="GO" id="GO:0030170">
    <property type="term" value="F:pyridoxal phosphate binding"/>
    <property type="evidence" value="ECO:0007669"/>
    <property type="project" value="TreeGrafter"/>
</dbReference>
<evidence type="ECO:0000313" key="1">
    <source>
        <dbReference type="EMBL" id="QEA06213.1"/>
    </source>
</evidence>
<dbReference type="PIRSF" id="PIRSF000390">
    <property type="entry name" value="PLP_StrS"/>
    <property type="match status" value="1"/>
</dbReference>
<dbReference type="PANTHER" id="PTHR30244:SF34">
    <property type="entry name" value="DTDP-4-AMINO-4,6-DIDEOXYGALACTOSE TRANSAMINASE"/>
    <property type="match status" value="1"/>
</dbReference>
<proteinExistence type="predicted"/>
<organism evidence="1">
    <name type="scientific">uncultured organism</name>
    <dbReference type="NCBI Taxonomy" id="155900"/>
    <lineage>
        <taxon>unclassified sequences</taxon>
        <taxon>environmental samples</taxon>
    </lineage>
</organism>
<dbReference type="InterPro" id="IPR015424">
    <property type="entry name" value="PyrdxlP-dep_Trfase"/>
</dbReference>
<dbReference type="CDD" id="cd00616">
    <property type="entry name" value="AHBA_syn"/>
    <property type="match status" value="1"/>
</dbReference>
<keyword evidence="1" id="KW-0808">Transferase</keyword>
<dbReference type="PANTHER" id="PTHR30244">
    <property type="entry name" value="TRANSAMINASE"/>
    <property type="match status" value="1"/>
</dbReference>
<reference evidence="1" key="1">
    <citation type="submission" date="2019-06" db="EMBL/GenBank/DDBJ databases">
        <authorList>
            <person name="Murdoch R.W."/>
            <person name="Fathepure B."/>
        </authorList>
    </citation>
    <scope>NUCLEOTIDE SEQUENCE</scope>
</reference>
<dbReference type="InterPro" id="IPR000653">
    <property type="entry name" value="DegT/StrS_aminotransferase"/>
</dbReference>